<proteinExistence type="predicted"/>
<protein>
    <submittedName>
        <fullName evidence="3">GNAT family acetyltransferase</fullName>
    </submittedName>
</protein>
<dbReference type="InterPro" id="IPR000182">
    <property type="entry name" value="GNAT_dom"/>
</dbReference>
<dbReference type="AlphaFoldDB" id="A0A380KP53"/>
<dbReference type="Gene3D" id="3.40.630.30">
    <property type="match status" value="1"/>
</dbReference>
<dbReference type="PANTHER" id="PTHR13947">
    <property type="entry name" value="GNAT FAMILY N-ACETYLTRANSFERASE"/>
    <property type="match status" value="1"/>
</dbReference>
<dbReference type="EMBL" id="UHFP01000001">
    <property type="protein sequence ID" value="SUN69066.1"/>
    <property type="molecule type" value="Genomic_DNA"/>
</dbReference>
<dbReference type="PROSITE" id="PS51186">
    <property type="entry name" value="GNAT"/>
    <property type="match status" value="1"/>
</dbReference>
<gene>
    <name evidence="3" type="ORF">NCTC13760_01769</name>
</gene>
<evidence type="ECO:0000259" key="2">
    <source>
        <dbReference type="PROSITE" id="PS51186"/>
    </source>
</evidence>
<sequence length="107" mass="12193">MAVDSSSGHVIGCLGLVALRDGNVALKKMFVAKTYRKLGLGKKLLEEFITYCYENSKRSIFLGTTSDFEAAQYFYQKSGLKEITSADLPEDFPRFTVDNRYYTYYIN</sequence>
<feature type="domain" description="N-acetyltransferase" evidence="2">
    <location>
        <begin position="1"/>
        <end position="107"/>
    </location>
</feature>
<dbReference type="CDD" id="cd04301">
    <property type="entry name" value="NAT_SF"/>
    <property type="match status" value="1"/>
</dbReference>
<evidence type="ECO:0000313" key="3">
    <source>
        <dbReference type="EMBL" id="SUN69066.1"/>
    </source>
</evidence>
<dbReference type="Proteomes" id="UP000255352">
    <property type="component" value="Unassembled WGS sequence"/>
</dbReference>
<dbReference type="InterPro" id="IPR050769">
    <property type="entry name" value="NAT_camello-type"/>
</dbReference>
<dbReference type="GO" id="GO:0008080">
    <property type="term" value="F:N-acetyltransferase activity"/>
    <property type="evidence" value="ECO:0007669"/>
    <property type="project" value="InterPro"/>
</dbReference>
<name>A0A380KP53_9STRE</name>
<dbReference type="SUPFAM" id="SSF55729">
    <property type="entry name" value="Acyl-CoA N-acyltransferases (Nat)"/>
    <property type="match status" value="1"/>
</dbReference>
<accession>A0A380KP53</accession>
<dbReference type="GeneID" id="69903106"/>
<evidence type="ECO:0000256" key="1">
    <source>
        <dbReference type="ARBA" id="ARBA00022679"/>
    </source>
</evidence>
<reference evidence="3 4" key="1">
    <citation type="submission" date="2018-06" db="EMBL/GenBank/DDBJ databases">
        <authorList>
            <consortium name="Pathogen Informatics"/>
            <person name="Doyle S."/>
        </authorList>
    </citation>
    <scope>NUCLEOTIDE SEQUENCE [LARGE SCALE GENOMIC DNA]</scope>
    <source>
        <strain evidence="3 4">NCTC13760</strain>
    </source>
</reference>
<organism evidence="3 4">
    <name type="scientific">Streptococcus infantarius</name>
    <dbReference type="NCBI Taxonomy" id="102684"/>
    <lineage>
        <taxon>Bacteria</taxon>
        <taxon>Bacillati</taxon>
        <taxon>Bacillota</taxon>
        <taxon>Bacilli</taxon>
        <taxon>Lactobacillales</taxon>
        <taxon>Streptococcaceae</taxon>
        <taxon>Streptococcus</taxon>
    </lineage>
</organism>
<keyword evidence="1 3" id="KW-0808">Transferase</keyword>
<dbReference type="InterPro" id="IPR016181">
    <property type="entry name" value="Acyl_CoA_acyltransferase"/>
</dbReference>
<evidence type="ECO:0000313" key="4">
    <source>
        <dbReference type="Proteomes" id="UP000255352"/>
    </source>
</evidence>
<dbReference type="PANTHER" id="PTHR13947:SF37">
    <property type="entry name" value="LD18367P"/>
    <property type="match status" value="1"/>
</dbReference>
<dbReference type="Pfam" id="PF00583">
    <property type="entry name" value="Acetyltransf_1"/>
    <property type="match status" value="1"/>
</dbReference>
<dbReference type="RefSeq" id="WP_223903579.1">
    <property type="nucleotide sequence ID" value="NZ_CABKNK020000004.1"/>
</dbReference>